<dbReference type="InterPro" id="IPR013783">
    <property type="entry name" value="Ig-like_fold"/>
</dbReference>
<dbReference type="PANTHER" id="PTHR32208:SF62">
    <property type="entry name" value="OXIDASE, PUTATIVE, EXPRESSED-RELATED"/>
    <property type="match status" value="1"/>
</dbReference>
<dbReference type="PANTHER" id="PTHR32208">
    <property type="entry name" value="SECRETED PROTEIN-RELATED"/>
    <property type="match status" value="1"/>
</dbReference>
<feature type="chain" id="PRO_5042948231" description="Aldehyde oxidase GLOX" evidence="7">
    <location>
        <begin position="28"/>
        <end position="551"/>
    </location>
</feature>
<evidence type="ECO:0000313" key="11">
    <source>
        <dbReference type="Proteomes" id="UP001370490"/>
    </source>
</evidence>
<name>A0AAN8VRV1_9MAGN</name>
<keyword evidence="4" id="KW-0560">Oxidoreductase</keyword>
<feature type="domain" description="Glyoxal oxidase N-terminal" evidence="8">
    <location>
        <begin position="48"/>
        <end position="435"/>
    </location>
</feature>
<dbReference type="AlphaFoldDB" id="A0AAN8VRV1"/>
<accession>A0AAN8VRV1</accession>
<reference evidence="10 11" key="1">
    <citation type="submission" date="2023-12" db="EMBL/GenBank/DDBJ databases">
        <title>A high-quality genome assembly for Dillenia turbinata (Dilleniales).</title>
        <authorList>
            <person name="Chanderbali A."/>
        </authorList>
    </citation>
    <scope>NUCLEOTIDE SEQUENCE [LARGE SCALE GENOMIC DNA]</scope>
    <source>
        <strain evidence="10">LSX21</strain>
        <tissue evidence="10">Leaf</tissue>
    </source>
</reference>
<evidence type="ECO:0000256" key="1">
    <source>
        <dbReference type="ARBA" id="ARBA00004613"/>
    </source>
</evidence>
<dbReference type="FunFam" id="2.130.10.80:FF:000001">
    <property type="entry name" value="Aldehyde oxidase GLOX"/>
    <property type="match status" value="1"/>
</dbReference>
<keyword evidence="3 7" id="KW-0732">Signal</keyword>
<evidence type="ECO:0000256" key="7">
    <source>
        <dbReference type="SAM" id="SignalP"/>
    </source>
</evidence>
<proteinExistence type="predicted"/>
<evidence type="ECO:0000259" key="9">
    <source>
        <dbReference type="Pfam" id="PF09118"/>
    </source>
</evidence>
<dbReference type="Gene3D" id="2.130.10.80">
    <property type="entry name" value="Galactose oxidase/kelch, beta-propeller"/>
    <property type="match status" value="1"/>
</dbReference>
<dbReference type="SUPFAM" id="SSF81296">
    <property type="entry name" value="E set domains"/>
    <property type="match status" value="1"/>
</dbReference>
<sequence length="551" mass="60599">MNRERPTSLILCFLVWHLLLLIHHHSAVVNAAGGSWQLLQKSIGITAMHMQQLHDDSVIIFDRTDFGPSNLSLPAGKCRNDPNDQALTHDCTAHSVKYNVVSNTFLALEVLTDVWCSSGAAMPDGRLVQTGGFNDGERRVRVILPCPTCDWQEFPNGLAARRWYATNHLLPDGRQIIIGGRTEFNYEFYPKTPTTSGVFNLPFLSQTDDPSQENNLYPFVHLNVDGNLFIFANNRAILFDYNKGAVVKTYPQIPGGDPRNYPSTGSSVLLPLKNLQSGNVEAEVLICGGAPRNSFLQALRGNFLTALNTCGRIKITDASPSWVMETMPLARTMGDMILLPNGNVLIINGVQNGVAGWELGRNAVLRPVLYKPDNPVGSRFEVQNPSTIARAYHSSAILLRDGRVLVGGSNPHEKYEFTNVIFPTELRLEAFSPDYLNAAVSNLRPLILLPRTQSQIGYGQKLLLRFSLAGPVNVNAISVNMVAPSFATHSFSQSQRLLVLSVIGKILPAGKNIYQMQVITPGSGNLAPAAFYMMYVVHQAIPSPGIWVQLQ</sequence>
<evidence type="ECO:0000256" key="5">
    <source>
        <dbReference type="ARBA" id="ARBA00073112"/>
    </source>
</evidence>
<dbReference type="InterPro" id="IPR011043">
    <property type="entry name" value="Gal_Oxase/kelch_b-propeller"/>
</dbReference>
<organism evidence="10 11">
    <name type="scientific">Dillenia turbinata</name>
    <dbReference type="NCBI Taxonomy" id="194707"/>
    <lineage>
        <taxon>Eukaryota</taxon>
        <taxon>Viridiplantae</taxon>
        <taxon>Streptophyta</taxon>
        <taxon>Embryophyta</taxon>
        <taxon>Tracheophyta</taxon>
        <taxon>Spermatophyta</taxon>
        <taxon>Magnoliopsida</taxon>
        <taxon>eudicotyledons</taxon>
        <taxon>Gunneridae</taxon>
        <taxon>Pentapetalae</taxon>
        <taxon>Dilleniales</taxon>
        <taxon>Dilleniaceae</taxon>
        <taxon>Dillenia</taxon>
    </lineage>
</organism>
<evidence type="ECO:0000259" key="8">
    <source>
        <dbReference type="Pfam" id="PF07250"/>
    </source>
</evidence>
<dbReference type="InterPro" id="IPR037293">
    <property type="entry name" value="Gal_Oxidase_central_sf"/>
</dbReference>
<dbReference type="GO" id="GO:0005615">
    <property type="term" value="C:extracellular space"/>
    <property type="evidence" value="ECO:0007669"/>
    <property type="project" value="UniProtKB-ARBA"/>
</dbReference>
<dbReference type="Pfam" id="PF07250">
    <property type="entry name" value="Glyoxal_oxid_N"/>
    <property type="match status" value="1"/>
</dbReference>
<comment type="subcellular location">
    <subcellularLocation>
        <location evidence="1">Secreted</location>
    </subcellularLocation>
</comment>
<feature type="signal peptide" evidence="7">
    <location>
        <begin position="1"/>
        <end position="27"/>
    </location>
</feature>
<dbReference type="Proteomes" id="UP001370490">
    <property type="component" value="Unassembled WGS sequence"/>
</dbReference>
<dbReference type="Gene3D" id="2.60.40.10">
    <property type="entry name" value="Immunoglobulins"/>
    <property type="match status" value="1"/>
</dbReference>
<dbReference type="Pfam" id="PF09118">
    <property type="entry name" value="GO-like_E_set"/>
    <property type="match status" value="1"/>
</dbReference>
<dbReference type="InterPro" id="IPR014756">
    <property type="entry name" value="Ig_E-set"/>
</dbReference>
<evidence type="ECO:0000313" key="10">
    <source>
        <dbReference type="EMBL" id="KAK6938919.1"/>
    </source>
</evidence>
<evidence type="ECO:0000256" key="3">
    <source>
        <dbReference type="ARBA" id="ARBA00022729"/>
    </source>
</evidence>
<dbReference type="InterPro" id="IPR015202">
    <property type="entry name" value="GO-like_E_set"/>
</dbReference>
<dbReference type="GO" id="GO:0016491">
    <property type="term" value="F:oxidoreductase activity"/>
    <property type="evidence" value="ECO:0007669"/>
    <property type="project" value="UniProtKB-KW"/>
</dbReference>
<evidence type="ECO:0000256" key="2">
    <source>
        <dbReference type="ARBA" id="ARBA00022525"/>
    </source>
</evidence>
<feature type="domain" description="Galactose oxidase-like Early set" evidence="9">
    <location>
        <begin position="453"/>
        <end position="549"/>
    </location>
</feature>
<evidence type="ECO:0000256" key="6">
    <source>
        <dbReference type="ARBA" id="ARBA00077505"/>
    </source>
</evidence>
<dbReference type="EMBL" id="JBAMMX010000006">
    <property type="protein sequence ID" value="KAK6938919.1"/>
    <property type="molecule type" value="Genomic_DNA"/>
</dbReference>
<dbReference type="InterPro" id="IPR009880">
    <property type="entry name" value="Glyoxal_oxidase_N"/>
</dbReference>
<protein>
    <recommendedName>
        <fullName evidence="5">Aldehyde oxidase GLOX</fullName>
    </recommendedName>
    <alternativeName>
        <fullName evidence="6">Glyoxal oxidase</fullName>
    </alternativeName>
</protein>
<dbReference type="SUPFAM" id="SSF50965">
    <property type="entry name" value="Galactose oxidase, central domain"/>
    <property type="match status" value="1"/>
</dbReference>
<dbReference type="CDD" id="cd02851">
    <property type="entry name" value="E_set_GO_C"/>
    <property type="match status" value="1"/>
</dbReference>
<gene>
    <name evidence="10" type="ORF">RJ641_032427</name>
</gene>
<comment type="caution">
    <text evidence="10">The sequence shown here is derived from an EMBL/GenBank/DDBJ whole genome shotgun (WGS) entry which is preliminary data.</text>
</comment>
<evidence type="ECO:0000256" key="4">
    <source>
        <dbReference type="ARBA" id="ARBA00023002"/>
    </source>
</evidence>
<keyword evidence="2" id="KW-0964">Secreted</keyword>
<keyword evidence="11" id="KW-1185">Reference proteome</keyword>